<proteinExistence type="predicted"/>
<evidence type="ECO:0000313" key="2">
    <source>
        <dbReference type="EMBL" id="KAK8023798.1"/>
    </source>
</evidence>
<dbReference type="Proteomes" id="UP001444661">
    <property type="component" value="Unassembled WGS sequence"/>
</dbReference>
<organism evidence="2 3">
    <name type="scientific">Apiospora rasikravindrae</name>
    <dbReference type="NCBI Taxonomy" id="990691"/>
    <lineage>
        <taxon>Eukaryota</taxon>
        <taxon>Fungi</taxon>
        <taxon>Dikarya</taxon>
        <taxon>Ascomycota</taxon>
        <taxon>Pezizomycotina</taxon>
        <taxon>Sordariomycetes</taxon>
        <taxon>Xylariomycetidae</taxon>
        <taxon>Amphisphaeriales</taxon>
        <taxon>Apiosporaceae</taxon>
        <taxon>Apiospora</taxon>
    </lineage>
</organism>
<dbReference type="Pfam" id="PF26639">
    <property type="entry name" value="Het-6_barrel"/>
    <property type="match status" value="1"/>
</dbReference>
<dbReference type="PANTHER" id="PTHR24148:SF64">
    <property type="entry name" value="HETEROKARYON INCOMPATIBILITY DOMAIN-CONTAINING PROTEIN"/>
    <property type="match status" value="1"/>
</dbReference>
<name>A0ABR1S1A5_9PEZI</name>
<dbReference type="EMBL" id="JAQQWK010000011">
    <property type="protein sequence ID" value="KAK8023798.1"/>
    <property type="molecule type" value="Genomic_DNA"/>
</dbReference>
<sequence>MSLHADAATSYTYQPLKTNEIRLALLEPSSHDDGPLRNLHWALTRARRRRQPDSAADVVVWADALCINQRDDVERGAQVAMMSRIYAKARSVLVCMGPELSFAGGSLVASLLSEWEASAATAGTDIDVEDVQWRALGALTSAPWFGRVWVLQEVGLAQNPRVIYGGGPDDTVGVEEFSYRLLRRVIAWTRSRMPNFAVYMGIEGLMVHDSWLNWSQPEAQALELSAHCQFLDLLDQGALLKCHDPRDRIYAFLGHPFASAAGPIIPDYTKPKLQVFQETTILLLHDSGIRTLASVEHDPQTIKEEAPSWVVRWDVTPTFNNIWNPYSPMYNSGVGLGTGPAWELNRNSLQIEGVVVDSVLAVFSIRVVPNRLQILFHSAGDDHWQPLTLFAPALEQDTSTPFAYSTIKAAILAHTLCGQPWDGQYEDNNLLRRFAEYLSSNHESHDWKQEMGPFYWRAETLCQGRAFVITKKGYYGLAPGICRPGDVCAVVQGGSVPFLLRPELLNAGGGAGSAMPRRLVGEMYLHDFMEGQAGSMVREGALTKELITLWRCLLFVLVYHVVYIKQGQRSGPEEDSDTLSPT</sequence>
<keyword evidence="3" id="KW-1185">Reference proteome</keyword>
<feature type="domain" description="Heterokaryon incompatibility" evidence="1">
    <location>
        <begin position="35"/>
        <end position="153"/>
    </location>
</feature>
<dbReference type="InterPro" id="IPR052895">
    <property type="entry name" value="HetReg/Transcr_Mod"/>
</dbReference>
<comment type="caution">
    <text evidence="2">The sequence shown here is derived from an EMBL/GenBank/DDBJ whole genome shotgun (WGS) entry which is preliminary data.</text>
</comment>
<evidence type="ECO:0000313" key="3">
    <source>
        <dbReference type="Proteomes" id="UP001444661"/>
    </source>
</evidence>
<gene>
    <name evidence="2" type="ORF">PG993_011864</name>
</gene>
<dbReference type="PANTHER" id="PTHR24148">
    <property type="entry name" value="ANKYRIN REPEAT DOMAIN-CONTAINING PROTEIN 39 HOMOLOG-RELATED"/>
    <property type="match status" value="1"/>
</dbReference>
<accession>A0ABR1S1A5</accession>
<reference evidence="2 3" key="1">
    <citation type="submission" date="2023-01" db="EMBL/GenBank/DDBJ databases">
        <title>Analysis of 21 Apiospora genomes using comparative genomics revels a genus with tremendous synthesis potential of carbohydrate active enzymes and secondary metabolites.</title>
        <authorList>
            <person name="Sorensen T."/>
        </authorList>
    </citation>
    <scope>NUCLEOTIDE SEQUENCE [LARGE SCALE GENOMIC DNA]</scope>
    <source>
        <strain evidence="2 3">CBS 33761</strain>
    </source>
</reference>
<evidence type="ECO:0000259" key="1">
    <source>
        <dbReference type="Pfam" id="PF06985"/>
    </source>
</evidence>
<dbReference type="Pfam" id="PF06985">
    <property type="entry name" value="HET"/>
    <property type="match status" value="1"/>
</dbReference>
<protein>
    <recommendedName>
        <fullName evidence="1">Heterokaryon incompatibility domain-containing protein</fullName>
    </recommendedName>
</protein>
<dbReference type="InterPro" id="IPR010730">
    <property type="entry name" value="HET"/>
</dbReference>